<reference evidence="3" key="1">
    <citation type="submission" date="2023-03" db="EMBL/GenBank/DDBJ databases">
        <title>Massive genome expansion in bonnet fungi (Mycena s.s.) driven by repeated elements and novel gene families across ecological guilds.</title>
        <authorList>
            <consortium name="Lawrence Berkeley National Laboratory"/>
            <person name="Harder C.B."/>
            <person name="Miyauchi S."/>
            <person name="Viragh M."/>
            <person name="Kuo A."/>
            <person name="Thoen E."/>
            <person name="Andreopoulos B."/>
            <person name="Lu D."/>
            <person name="Skrede I."/>
            <person name="Drula E."/>
            <person name="Henrissat B."/>
            <person name="Morin E."/>
            <person name="Kohler A."/>
            <person name="Barry K."/>
            <person name="LaButti K."/>
            <person name="Morin E."/>
            <person name="Salamov A."/>
            <person name="Lipzen A."/>
            <person name="Mereny Z."/>
            <person name="Hegedus B."/>
            <person name="Baldrian P."/>
            <person name="Stursova M."/>
            <person name="Weitz H."/>
            <person name="Taylor A."/>
            <person name="Grigoriev I.V."/>
            <person name="Nagy L.G."/>
            <person name="Martin F."/>
            <person name="Kauserud H."/>
        </authorList>
    </citation>
    <scope>NUCLEOTIDE SEQUENCE</scope>
    <source>
        <strain evidence="3">CBHHK188m</strain>
    </source>
</reference>
<dbReference type="Pfam" id="PF20152">
    <property type="entry name" value="DUF6534"/>
    <property type="match status" value="1"/>
</dbReference>
<keyword evidence="1" id="KW-0812">Transmembrane</keyword>
<comment type="caution">
    <text evidence="3">The sequence shown here is derived from an EMBL/GenBank/DDBJ whole genome shotgun (WGS) entry which is preliminary data.</text>
</comment>
<keyword evidence="1" id="KW-0472">Membrane</keyword>
<organism evidence="3 4">
    <name type="scientific">Mycena maculata</name>
    <dbReference type="NCBI Taxonomy" id="230809"/>
    <lineage>
        <taxon>Eukaryota</taxon>
        <taxon>Fungi</taxon>
        <taxon>Dikarya</taxon>
        <taxon>Basidiomycota</taxon>
        <taxon>Agaricomycotina</taxon>
        <taxon>Agaricomycetes</taxon>
        <taxon>Agaricomycetidae</taxon>
        <taxon>Agaricales</taxon>
        <taxon>Marasmiineae</taxon>
        <taxon>Mycenaceae</taxon>
        <taxon>Mycena</taxon>
    </lineage>
</organism>
<keyword evidence="4" id="KW-1185">Reference proteome</keyword>
<evidence type="ECO:0000259" key="2">
    <source>
        <dbReference type="Pfam" id="PF20152"/>
    </source>
</evidence>
<feature type="transmembrane region" description="Helical" evidence="1">
    <location>
        <begin position="125"/>
        <end position="147"/>
    </location>
</feature>
<dbReference type="AlphaFoldDB" id="A0AAD7NP20"/>
<feature type="transmembrane region" description="Helical" evidence="1">
    <location>
        <begin position="93"/>
        <end position="113"/>
    </location>
</feature>
<feature type="transmembrane region" description="Helical" evidence="1">
    <location>
        <begin position="167"/>
        <end position="188"/>
    </location>
</feature>
<dbReference type="PANTHER" id="PTHR40465:SF1">
    <property type="entry name" value="DUF6534 DOMAIN-CONTAINING PROTEIN"/>
    <property type="match status" value="1"/>
</dbReference>
<dbReference type="Proteomes" id="UP001215280">
    <property type="component" value="Unassembled WGS sequence"/>
</dbReference>
<name>A0AAD7NP20_9AGAR</name>
<evidence type="ECO:0000256" key="1">
    <source>
        <dbReference type="SAM" id="Phobius"/>
    </source>
</evidence>
<feature type="transmembrane region" description="Helical" evidence="1">
    <location>
        <begin position="236"/>
        <end position="255"/>
    </location>
</feature>
<dbReference type="InterPro" id="IPR045339">
    <property type="entry name" value="DUF6534"/>
</dbReference>
<evidence type="ECO:0000313" key="4">
    <source>
        <dbReference type="Proteomes" id="UP001215280"/>
    </source>
</evidence>
<accession>A0AAD7NP20</accession>
<sequence>MDPNIAGVPPGFEVVQLSGPLFVAYLIAWGLFTVLTVQLYLYYQAFPNDRLVTKSLVYTVYILELVQIILNVRDGILTFGYGFADIAALTKVYFVWFAPMATALVAFIAQSFYAYRIYVFSKSPILPYLILTISLGGSVSALIAGVFTLEASDLTMLKSQRFSTVIGVWNGASALSDVIIAVSMTYYLSIHHTGFRQTHVLISNLIRLTIETGSLTALVAVIGLIIFFAFPGRVYYLIPAAFNPGLYANTLLVLLNSRFRILGGRSGDLSSTDMLSIPSFRHNNGTVSGSHLIYPGHGPIVSVNKEVFSDVERDGQLEMKAVHVRPSPLSSERVSCDDGVHAG</sequence>
<evidence type="ECO:0000313" key="3">
    <source>
        <dbReference type="EMBL" id="KAJ7769166.1"/>
    </source>
</evidence>
<gene>
    <name evidence="3" type="ORF">DFH07DRAFT_807078</name>
</gene>
<dbReference type="PANTHER" id="PTHR40465">
    <property type="entry name" value="CHROMOSOME 1, WHOLE GENOME SHOTGUN SEQUENCE"/>
    <property type="match status" value="1"/>
</dbReference>
<proteinExistence type="predicted"/>
<feature type="domain" description="DUF6534" evidence="2">
    <location>
        <begin position="173"/>
        <end position="259"/>
    </location>
</feature>
<dbReference type="EMBL" id="JARJLG010000026">
    <property type="protein sequence ID" value="KAJ7769166.1"/>
    <property type="molecule type" value="Genomic_DNA"/>
</dbReference>
<keyword evidence="1" id="KW-1133">Transmembrane helix</keyword>
<feature type="transmembrane region" description="Helical" evidence="1">
    <location>
        <begin position="22"/>
        <end position="43"/>
    </location>
</feature>
<feature type="transmembrane region" description="Helical" evidence="1">
    <location>
        <begin position="208"/>
        <end position="230"/>
    </location>
</feature>
<feature type="transmembrane region" description="Helical" evidence="1">
    <location>
        <begin position="55"/>
        <end position="73"/>
    </location>
</feature>
<protein>
    <recommendedName>
        <fullName evidence="2">DUF6534 domain-containing protein</fullName>
    </recommendedName>
</protein>